<reference evidence="10 11" key="1">
    <citation type="journal article" date="2014" name="Genome Announc.">
        <title>Draft Genome Sequence of Lutibaculum baratangense Strain AMV1T, Isolated from a Mud Volcano in Andamans, India.</title>
        <authorList>
            <person name="Singh A."/>
            <person name="Sreenivas A."/>
            <person name="Sathyanarayana Reddy G."/>
            <person name="Pinnaka A.K."/>
            <person name="Shivaji S."/>
        </authorList>
    </citation>
    <scope>NUCLEOTIDE SEQUENCE [LARGE SCALE GENOMIC DNA]</scope>
    <source>
        <strain evidence="10 11">AMV1</strain>
    </source>
</reference>
<dbReference type="PATRIC" id="fig|631454.5.peg.1738"/>
<dbReference type="Gene3D" id="4.10.320.10">
    <property type="entry name" value="E3-binding domain"/>
    <property type="match status" value="1"/>
</dbReference>
<dbReference type="SUPFAM" id="SSF51230">
    <property type="entry name" value="Single hybrid motif"/>
    <property type="match status" value="1"/>
</dbReference>
<evidence type="ECO:0000256" key="5">
    <source>
        <dbReference type="ARBA" id="ARBA00022823"/>
    </source>
</evidence>
<feature type="compositionally biased region" description="Low complexity" evidence="8">
    <location>
        <begin position="84"/>
        <end position="96"/>
    </location>
</feature>
<proteinExistence type="inferred from homology"/>
<dbReference type="InterPro" id="IPR011053">
    <property type="entry name" value="Single_hybrid_motif"/>
</dbReference>
<dbReference type="Gene3D" id="2.40.50.100">
    <property type="match status" value="1"/>
</dbReference>
<evidence type="ECO:0000256" key="1">
    <source>
        <dbReference type="ARBA" id="ARBA00001938"/>
    </source>
</evidence>
<keyword evidence="5 7" id="KW-0450">Lipoyl</keyword>
<dbReference type="InterPro" id="IPR001078">
    <property type="entry name" value="2-oxoacid_DH_actylTfrase"/>
</dbReference>
<dbReference type="InterPro" id="IPR004167">
    <property type="entry name" value="PSBD"/>
</dbReference>
<dbReference type="OrthoDB" id="9805770at2"/>
<evidence type="ECO:0000256" key="8">
    <source>
        <dbReference type="SAM" id="MobiDB-lite"/>
    </source>
</evidence>
<dbReference type="eggNOG" id="COG0508">
    <property type="taxonomic scope" value="Bacteria"/>
</dbReference>
<dbReference type="Pfam" id="PF00198">
    <property type="entry name" value="2-oxoacid_dh"/>
    <property type="match status" value="1"/>
</dbReference>
<protein>
    <recommendedName>
        <fullName evidence="7">Dihydrolipoamide acetyltransferase component of pyruvate dehydrogenase complex</fullName>
        <ecNumber evidence="7">2.3.1.-</ecNumber>
    </recommendedName>
</protein>
<feature type="region of interest" description="Disordered" evidence="8">
    <location>
        <begin position="84"/>
        <end position="124"/>
    </location>
</feature>
<accession>V4RJG4</accession>
<organism evidence="10 11">
    <name type="scientific">Lutibaculum baratangense AMV1</name>
    <dbReference type="NCBI Taxonomy" id="631454"/>
    <lineage>
        <taxon>Bacteria</taxon>
        <taxon>Pseudomonadati</taxon>
        <taxon>Pseudomonadota</taxon>
        <taxon>Alphaproteobacteria</taxon>
        <taxon>Hyphomicrobiales</taxon>
        <taxon>Tepidamorphaceae</taxon>
        <taxon>Lutibaculum</taxon>
    </lineage>
</organism>
<comment type="cofactor">
    <cofactor evidence="1 7">
        <name>(R)-lipoate</name>
        <dbReference type="ChEBI" id="CHEBI:83088"/>
    </cofactor>
</comment>
<evidence type="ECO:0000256" key="2">
    <source>
        <dbReference type="ARBA" id="ARBA00007317"/>
    </source>
</evidence>
<evidence type="ECO:0000256" key="3">
    <source>
        <dbReference type="ARBA" id="ARBA00011484"/>
    </source>
</evidence>
<dbReference type="Proteomes" id="UP000017819">
    <property type="component" value="Unassembled WGS sequence"/>
</dbReference>
<evidence type="ECO:0000256" key="7">
    <source>
        <dbReference type="RuleBase" id="RU003423"/>
    </source>
</evidence>
<dbReference type="InterPro" id="IPR000089">
    <property type="entry name" value="Biotin_lipoyl"/>
</dbReference>
<dbReference type="RefSeq" id="WP_023431900.1">
    <property type="nucleotide sequence ID" value="NZ_AWXZ01000020.1"/>
</dbReference>
<dbReference type="PROSITE" id="PS50968">
    <property type="entry name" value="BIOTINYL_LIPOYL"/>
    <property type="match status" value="1"/>
</dbReference>
<dbReference type="InterPro" id="IPR050743">
    <property type="entry name" value="2-oxoacid_DH_E2_comp"/>
</dbReference>
<keyword evidence="4 7" id="KW-0808">Transferase</keyword>
<dbReference type="EC" id="2.3.1.-" evidence="7"/>
<dbReference type="PANTHER" id="PTHR43178:SF5">
    <property type="entry name" value="LIPOAMIDE ACYLTRANSFERASE COMPONENT OF BRANCHED-CHAIN ALPHA-KETO ACID DEHYDROGENASE COMPLEX, MITOCHONDRIAL"/>
    <property type="match status" value="1"/>
</dbReference>
<feature type="domain" description="Lipoyl-binding" evidence="9">
    <location>
        <begin position="1"/>
        <end position="76"/>
    </location>
</feature>
<evidence type="ECO:0000313" key="10">
    <source>
        <dbReference type="EMBL" id="ESR25464.1"/>
    </source>
</evidence>
<dbReference type="PANTHER" id="PTHR43178">
    <property type="entry name" value="DIHYDROLIPOAMIDE ACETYLTRANSFERASE COMPONENT OF PYRUVATE DEHYDROGENASE COMPLEX"/>
    <property type="match status" value="1"/>
</dbReference>
<evidence type="ECO:0000313" key="11">
    <source>
        <dbReference type="Proteomes" id="UP000017819"/>
    </source>
</evidence>
<evidence type="ECO:0000259" key="9">
    <source>
        <dbReference type="PROSITE" id="PS50968"/>
    </source>
</evidence>
<dbReference type="CDD" id="cd06849">
    <property type="entry name" value="lipoyl_domain"/>
    <property type="match status" value="1"/>
</dbReference>
<dbReference type="PROSITE" id="PS00189">
    <property type="entry name" value="LIPOYL"/>
    <property type="match status" value="1"/>
</dbReference>
<evidence type="ECO:0000256" key="4">
    <source>
        <dbReference type="ARBA" id="ARBA00022679"/>
    </source>
</evidence>
<dbReference type="EMBL" id="AWXZ01000020">
    <property type="protein sequence ID" value="ESR25464.1"/>
    <property type="molecule type" value="Genomic_DNA"/>
</dbReference>
<comment type="subunit">
    <text evidence="3">Forms a 24-polypeptide structural core with octahedral symmetry.</text>
</comment>
<dbReference type="Pfam" id="PF02817">
    <property type="entry name" value="E3_binding"/>
    <property type="match status" value="1"/>
</dbReference>
<feature type="compositionally biased region" description="Pro residues" evidence="8">
    <location>
        <begin position="97"/>
        <end position="116"/>
    </location>
</feature>
<dbReference type="STRING" id="631454.N177_1759"/>
<keyword evidence="6 7" id="KW-0012">Acyltransferase</keyword>
<dbReference type="InterPro" id="IPR023213">
    <property type="entry name" value="CAT-like_dom_sf"/>
</dbReference>
<gene>
    <name evidence="10" type="ORF">N177_1759</name>
</gene>
<dbReference type="SUPFAM" id="SSF52777">
    <property type="entry name" value="CoA-dependent acyltransferases"/>
    <property type="match status" value="1"/>
</dbReference>
<dbReference type="GO" id="GO:0031405">
    <property type="term" value="F:lipoic acid binding"/>
    <property type="evidence" value="ECO:0007669"/>
    <property type="project" value="TreeGrafter"/>
</dbReference>
<dbReference type="Pfam" id="PF00364">
    <property type="entry name" value="Biotin_lipoyl"/>
    <property type="match status" value="1"/>
</dbReference>
<dbReference type="Gene3D" id="3.30.559.10">
    <property type="entry name" value="Chloramphenicol acetyltransferase-like domain"/>
    <property type="match status" value="1"/>
</dbReference>
<comment type="caution">
    <text evidence="10">The sequence shown here is derived from an EMBL/GenBank/DDBJ whole genome shotgun (WGS) entry which is preliminary data.</text>
</comment>
<name>V4RJG4_9HYPH</name>
<keyword evidence="11" id="KW-1185">Reference proteome</keyword>
<comment type="similarity">
    <text evidence="2 7">Belongs to the 2-oxoacid dehydrogenase family.</text>
</comment>
<dbReference type="InterPro" id="IPR036625">
    <property type="entry name" value="E3-bd_dom_sf"/>
</dbReference>
<dbReference type="InterPro" id="IPR003016">
    <property type="entry name" value="2-oxoA_DH_lipoyl-BS"/>
</dbReference>
<evidence type="ECO:0000256" key="6">
    <source>
        <dbReference type="ARBA" id="ARBA00023315"/>
    </source>
</evidence>
<sequence>MIQFRMPSLGADMDAGTLVEWYRKPGDQVSHGDIIALVETQKGAIEIEVFNDGTLDRIEVEPGHKVPVGTVLATIREPGEAASTALEPAAAAAPAPEVAPPTAPRPRPTAAPPPPAERVEGRAKVTPVARRRAAEAGIDLAAVAAGPDGVVGLAEVEAARRAAPETGAPAAAPRRIGIDLGEMRKAIAAAMSRSHRDIPHYWVSQTIDVTPLFDWLEAENARRPVASRLLYAAPLAKAMALALKETPQLNGHFVDDAFVPAGAVHLGVATALRGGGLVAPALHEVDTLSLDAVMAGLGDMIPRARSGRLRSSELTDATATLSNLGEGTSDAIMPLIYPPQVAIIGCGAAALRPWVADGVLAVRRVITVTVAGDHRVSDGRSASRFLTRLDALLQAPEAL</sequence>
<dbReference type="GO" id="GO:0005737">
    <property type="term" value="C:cytoplasm"/>
    <property type="evidence" value="ECO:0007669"/>
    <property type="project" value="TreeGrafter"/>
</dbReference>
<dbReference type="GO" id="GO:0016407">
    <property type="term" value="F:acetyltransferase activity"/>
    <property type="evidence" value="ECO:0007669"/>
    <property type="project" value="TreeGrafter"/>
</dbReference>
<dbReference type="AlphaFoldDB" id="V4RJG4"/>